<accession>A0A085ZUH9</accession>
<dbReference type="RefSeq" id="WP_034703524.1">
    <property type="nucleotide sequence ID" value="NZ_JPRO01000004.1"/>
</dbReference>
<protein>
    <submittedName>
        <fullName evidence="1">Uncharacterized protein</fullName>
    </submittedName>
</protein>
<sequence>MTRIYEEIFYDRNTFIDTTNIEKESFKAYIPLNLLQKKDISDLYFKTKLKKNTLLYTLYKNEDYNTTSVYVYDGQELINSDNQYINDKKETEYFGNLTYTLLSFIKSNDEYSRVFYWYNIKKIINFYNQAF</sequence>
<comment type="caution">
    <text evidence="1">The sequence shown here is derived from an EMBL/GenBank/DDBJ whole genome shotgun (WGS) entry which is preliminary data.</text>
</comment>
<dbReference type="EMBL" id="JPRO01000004">
    <property type="protein sequence ID" value="KFF08093.1"/>
    <property type="molecule type" value="Genomic_DNA"/>
</dbReference>
<organism evidence="1 2">
    <name type="scientific">Chryseobacterium luteum</name>
    <dbReference type="NCBI Taxonomy" id="421531"/>
    <lineage>
        <taxon>Bacteria</taxon>
        <taxon>Pseudomonadati</taxon>
        <taxon>Bacteroidota</taxon>
        <taxon>Flavobacteriia</taxon>
        <taxon>Flavobacteriales</taxon>
        <taxon>Weeksellaceae</taxon>
        <taxon>Chryseobacterium group</taxon>
        <taxon>Chryseobacterium</taxon>
    </lineage>
</organism>
<dbReference type="STRING" id="421531.IX38_08095"/>
<keyword evidence="2" id="KW-1185">Reference proteome</keyword>
<name>A0A085ZUH9_9FLAO</name>
<dbReference type="OrthoDB" id="5166556at2"/>
<dbReference type="AlphaFoldDB" id="A0A085ZUH9"/>
<proteinExistence type="predicted"/>
<evidence type="ECO:0000313" key="2">
    <source>
        <dbReference type="Proteomes" id="UP000028703"/>
    </source>
</evidence>
<dbReference type="Proteomes" id="UP000028703">
    <property type="component" value="Unassembled WGS sequence"/>
</dbReference>
<reference evidence="1 2" key="1">
    <citation type="submission" date="2014-07" db="EMBL/GenBank/DDBJ databases">
        <title>Genome of Chryseobacterium luteum DSM 18605.</title>
        <authorList>
            <person name="Stropko S.J."/>
            <person name="Pipes S.E."/>
            <person name="Newman J.D."/>
        </authorList>
    </citation>
    <scope>NUCLEOTIDE SEQUENCE [LARGE SCALE GENOMIC DNA]</scope>
    <source>
        <strain evidence="1 2">DSM 18605</strain>
    </source>
</reference>
<gene>
    <name evidence="1" type="ORF">IX38_08095</name>
</gene>
<evidence type="ECO:0000313" key="1">
    <source>
        <dbReference type="EMBL" id="KFF08093.1"/>
    </source>
</evidence>